<name>A0AAV9IR43_CYACA</name>
<feature type="region of interest" description="Disordered" evidence="1">
    <location>
        <begin position="160"/>
        <end position="192"/>
    </location>
</feature>
<proteinExistence type="predicted"/>
<accession>A0AAV9IR43</accession>
<feature type="compositionally biased region" description="Basic residues" evidence="1">
    <location>
        <begin position="165"/>
        <end position="174"/>
    </location>
</feature>
<feature type="region of interest" description="Disordered" evidence="1">
    <location>
        <begin position="80"/>
        <end position="103"/>
    </location>
</feature>
<feature type="region of interest" description="Disordered" evidence="1">
    <location>
        <begin position="115"/>
        <end position="140"/>
    </location>
</feature>
<dbReference type="AlphaFoldDB" id="A0AAV9IR43"/>
<gene>
    <name evidence="2" type="ORF">CDCA_CDCA02G0792</name>
</gene>
<dbReference type="EMBL" id="JANCYW010000002">
    <property type="protein sequence ID" value="KAK4534767.1"/>
    <property type="molecule type" value="Genomic_DNA"/>
</dbReference>
<reference evidence="2 3" key="1">
    <citation type="submission" date="2022-07" db="EMBL/GenBank/DDBJ databases">
        <title>Genome-wide signatures of adaptation to extreme environments.</title>
        <authorList>
            <person name="Cho C.H."/>
            <person name="Yoon H.S."/>
        </authorList>
    </citation>
    <scope>NUCLEOTIDE SEQUENCE [LARGE SCALE GENOMIC DNA]</scope>
    <source>
        <strain evidence="2 3">DBV 063 E5</strain>
    </source>
</reference>
<dbReference type="Proteomes" id="UP001301350">
    <property type="component" value="Unassembled WGS sequence"/>
</dbReference>
<comment type="caution">
    <text evidence="2">The sequence shown here is derived from an EMBL/GenBank/DDBJ whole genome shotgun (WGS) entry which is preliminary data.</text>
</comment>
<evidence type="ECO:0000313" key="2">
    <source>
        <dbReference type="EMBL" id="KAK4534767.1"/>
    </source>
</evidence>
<evidence type="ECO:0000256" key="1">
    <source>
        <dbReference type="SAM" id="MobiDB-lite"/>
    </source>
</evidence>
<organism evidence="2 3">
    <name type="scientific">Cyanidium caldarium</name>
    <name type="common">Red alga</name>
    <dbReference type="NCBI Taxonomy" id="2771"/>
    <lineage>
        <taxon>Eukaryota</taxon>
        <taxon>Rhodophyta</taxon>
        <taxon>Bangiophyceae</taxon>
        <taxon>Cyanidiales</taxon>
        <taxon>Cyanidiaceae</taxon>
        <taxon>Cyanidium</taxon>
    </lineage>
</organism>
<sequence>MLFSRCEALCEECCQAVADRFSAGLCLCAACHASTRPSRSSQPLNGSLLALRLCERCEKAPVGTTEMTCPGCATRGRRGWEDGGGGGSSEGTAGTAREGDSGDCRVPDLGEWALGGGVGWETGGAPETEERERQSKGVGVPTAVRLPSWFHLMCADLKTREQRPTRKRRRRRSTARLALASTKPDSAAQVPDQDAAATVMVEAAAGGTGTERVRVADSDGAPG</sequence>
<evidence type="ECO:0000313" key="3">
    <source>
        <dbReference type="Proteomes" id="UP001301350"/>
    </source>
</evidence>
<protein>
    <recommendedName>
        <fullName evidence="4">B box-type domain-containing protein</fullName>
    </recommendedName>
</protein>
<evidence type="ECO:0008006" key="4">
    <source>
        <dbReference type="Google" id="ProtNLM"/>
    </source>
</evidence>
<keyword evidence="3" id="KW-1185">Reference proteome</keyword>